<organism evidence="1 2">
    <name type="scientific">Eubacterium uniforme</name>
    <dbReference type="NCBI Taxonomy" id="39495"/>
    <lineage>
        <taxon>Bacteria</taxon>
        <taxon>Bacillati</taxon>
        <taxon>Bacillota</taxon>
        <taxon>Clostridia</taxon>
        <taxon>Eubacteriales</taxon>
        <taxon>Eubacteriaceae</taxon>
        <taxon>Eubacterium</taxon>
    </lineage>
</organism>
<gene>
    <name evidence="1" type="ORF">SAMN02745111_01201</name>
</gene>
<protein>
    <submittedName>
        <fullName evidence="1">Uncharacterized protein</fullName>
    </submittedName>
</protein>
<dbReference type="EMBL" id="FUXZ01000006">
    <property type="protein sequence ID" value="SKA65785.1"/>
    <property type="molecule type" value="Genomic_DNA"/>
</dbReference>
<proteinExistence type="predicted"/>
<dbReference type="AlphaFoldDB" id="A0A1T4VLK8"/>
<dbReference type="Proteomes" id="UP000190814">
    <property type="component" value="Unassembled WGS sequence"/>
</dbReference>
<sequence>MIMKKKILMVLLIIIGIILLNLCRYTRLERKIIFANINHFTDVDFDKVNINNDEKNVDICFKVDHIHITHKIVKDLMNNSKKVVFDNKKYEAYKMTINILGAQRIIYAVTIDSNDEVEKVYCSTNVNEKLIPLSTIEKEYPSVKELYLEKFDYEDYSDLNNYKEFNNLKRVSFSVKPSDEVINYIKEKFPNCELKYDSDD</sequence>
<reference evidence="1 2" key="1">
    <citation type="submission" date="2017-02" db="EMBL/GenBank/DDBJ databases">
        <authorList>
            <person name="Peterson S.W."/>
        </authorList>
    </citation>
    <scope>NUCLEOTIDE SEQUENCE [LARGE SCALE GENOMIC DNA]</scope>
    <source>
        <strain evidence="1 2">ATCC 35992</strain>
    </source>
</reference>
<accession>A0A1T4VLK8</accession>
<name>A0A1T4VLK8_9FIRM</name>
<evidence type="ECO:0000313" key="2">
    <source>
        <dbReference type="Proteomes" id="UP000190814"/>
    </source>
</evidence>
<dbReference type="OrthoDB" id="2092134at2"/>
<dbReference type="STRING" id="39495.SAMN02745111_01201"/>
<evidence type="ECO:0000313" key="1">
    <source>
        <dbReference type="EMBL" id="SKA65785.1"/>
    </source>
</evidence>
<keyword evidence="2" id="KW-1185">Reference proteome</keyword>